<dbReference type="Bgee" id="ENSAMXG00000039799">
    <property type="expression patterns" value="Expressed in intestine and 2 other cell types or tissues"/>
</dbReference>
<dbReference type="Ensembl" id="ENSAMXT00000052496.1">
    <property type="protein sequence ID" value="ENSAMXP00000051442.1"/>
    <property type="gene ID" value="ENSAMXG00000039799.1"/>
</dbReference>
<name>A0A3B1K9P3_ASTMX</name>
<dbReference type="Proteomes" id="UP000018467">
    <property type="component" value="Unassembled WGS sequence"/>
</dbReference>
<accession>A0A3B1K9P3</accession>
<evidence type="ECO:0000313" key="2">
    <source>
        <dbReference type="Ensembl" id="ENSAMXP00000051442.1"/>
    </source>
</evidence>
<keyword evidence="3" id="KW-1185">Reference proteome</keyword>
<reference evidence="3" key="1">
    <citation type="submission" date="2013-03" db="EMBL/GenBank/DDBJ databases">
        <authorList>
            <person name="Jeffery W."/>
            <person name="Warren W."/>
            <person name="Wilson R.K."/>
        </authorList>
    </citation>
    <scope>NUCLEOTIDE SEQUENCE</scope>
    <source>
        <strain evidence="3">female</strain>
    </source>
</reference>
<sequence length="107" mass="12413">MPFLLSLVQVILLSVLFIQYTTAFPAVGDVEDDDSLIRMDSHSHRRCLFPRDSLDEEGLAVEDRRSELQIRQLGDLEFTNRYAELLKSKAKLSHLCSFLRRMQNSKK</sequence>
<feature type="chain" id="PRO_5017327002" evidence="1">
    <location>
        <begin position="24"/>
        <end position="107"/>
    </location>
</feature>
<dbReference type="InParanoid" id="A0A3B1K9P3"/>
<reference evidence="2" key="4">
    <citation type="submission" date="2025-09" db="UniProtKB">
        <authorList>
            <consortium name="Ensembl"/>
        </authorList>
    </citation>
    <scope>IDENTIFICATION</scope>
</reference>
<proteinExistence type="predicted"/>
<reference evidence="3" key="2">
    <citation type="journal article" date="2014" name="Nat. Commun.">
        <title>The cavefish genome reveals candidate genes for eye loss.</title>
        <authorList>
            <person name="McGaugh S.E."/>
            <person name="Gross J.B."/>
            <person name="Aken B."/>
            <person name="Blin M."/>
            <person name="Borowsky R."/>
            <person name="Chalopin D."/>
            <person name="Hinaux H."/>
            <person name="Jeffery W.R."/>
            <person name="Keene A."/>
            <person name="Ma L."/>
            <person name="Minx P."/>
            <person name="Murphy D."/>
            <person name="O'Quin K.E."/>
            <person name="Retaux S."/>
            <person name="Rohner N."/>
            <person name="Searle S.M."/>
            <person name="Stahl B.A."/>
            <person name="Tabin C."/>
            <person name="Volff J.N."/>
            <person name="Yoshizawa M."/>
            <person name="Warren W.C."/>
        </authorList>
    </citation>
    <scope>NUCLEOTIDE SEQUENCE [LARGE SCALE GENOMIC DNA]</scope>
    <source>
        <strain evidence="3">female</strain>
    </source>
</reference>
<protein>
    <submittedName>
        <fullName evidence="2">Si:zfos-2372e4.1</fullName>
    </submittedName>
</protein>
<organism evidence="2 3">
    <name type="scientific">Astyanax mexicanus</name>
    <name type="common">Blind cave fish</name>
    <name type="synonym">Astyanax fasciatus mexicanus</name>
    <dbReference type="NCBI Taxonomy" id="7994"/>
    <lineage>
        <taxon>Eukaryota</taxon>
        <taxon>Metazoa</taxon>
        <taxon>Chordata</taxon>
        <taxon>Craniata</taxon>
        <taxon>Vertebrata</taxon>
        <taxon>Euteleostomi</taxon>
        <taxon>Actinopterygii</taxon>
        <taxon>Neopterygii</taxon>
        <taxon>Teleostei</taxon>
        <taxon>Ostariophysi</taxon>
        <taxon>Characiformes</taxon>
        <taxon>Characoidei</taxon>
        <taxon>Acestrorhamphidae</taxon>
        <taxon>Acestrorhamphinae</taxon>
        <taxon>Astyanax</taxon>
    </lineage>
</organism>
<keyword evidence="1" id="KW-0732">Signal</keyword>
<evidence type="ECO:0000256" key="1">
    <source>
        <dbReference type="SAM" id="SignalP"/>
    </source>
</evidence>
<dbReference type="GeneTree" id="ENSGT00940000180039"/>
<feature type="signal peptide" evidence="1">
    <location>
        <begin position="1"/>
        <end position="23"/>
    </location>
</feature>
<reference evidence="2" key="3">
    <citation type="submission" date="2025-08" db="UniProtKB">
        <authorList>
            <consortium name="Ensembl"/>
        </authorList>
    </citation>
    <scope>IDENTIFICATION</scope>
</reference>
<evidence type="ECO:0000313" key="3">
    <source>
        <dbReference type="Proteomes" id="UP000018467"/>
    </source>
</evidence>
<dbReference type="AlphaFoldDB" id="A0A3B1K9P3"/>